<dbReference type="PANTHER" id="PTHR43479:SF11">
    <property type="entry name" value="ACREF_ENVCD OPERON REPRESSOR-RELATED"/>
    <property type="match status" value="1"/>
</dbReference>
<gene>
    <name evidence="4" type="ORF">GCM10023338_09280</name>
</gene>
<dbReference type="PANTHER" id="PTHR43479">
    <property type="entry name" value="ACREF/ENVCD OPERON REPRESSOR-RELATED"/>
    <property type="match status" value="1"/>
</dbReference>
<dbReference type="EMBL" id="BAABKE010000003">
    <property type="protein sequence ID" value="GAA5097669.1"/>
    <property type="molecule type" value="Genomic_DNA"/>
</dbReference>
<dbReference type="InterPro" id="IPR001647">
    <property type="entry name" value="HTH_TetR"/>
</dbReference>
<comment type="caution">
    <text evidence="4">The sequence shown here is derived from an EMBL/GenBank/DDBJ whole genome shotgun (WGS) entry which is preliminary data.</text>
</comment>
<proteinExistence type="predicted"/>
<organism evidence="4 5">
    <name type="scientific">Wohlfahrtiimonas larvae</name>
    <dbReference type="NCBI Taxonomy" id="1157986"/>
    <lineage>
        <taxon>Bacteria</taxon>
        <taxon>Pseudomonadati</taxon>
        <taxon>Pseudomonadota</taxon>
        <taxon>Gammaproteobacteria</taxon>
        <taxon>Cardiobacteriales</taxon>
        <taxon>Ignatzschineriaceae</taxon>
        <taxon>Wohlfahrtiimonas</taxon>
    </lineage>
</organism>
<dbReference type="InterPro" id="IPR050624">
    <property type="entry name" value="HTH-type_Tx_Regulator"/>
</dbReference>
<reference evidence="5" key="1">
    <citation type="journal article" date="2019" name="Int. J. Syst. Evol. Microbiol.">
        <title>The Global Catalogue of Microorganisms (GCM) 10K type strain sequencing project: providing services to taxonomists for standard genome sequencing and annotation.</title>
        <authorList>
            <consortium name="The Broad Institute Genomics Platform"/>
            <consortium name="The Broad Institute Genome Sequencing Center for Infectious Disease"/>
            <person name="Wu L."/>
            <person name="Ma J."/>
        </authorList>
    </citation>
    <scope>NUCLEOTIDE SEQUENCE [LARGE SCALE GENOMIC DNA]</scope>
    <source>
        <strain evidence="5">JCM 18424</strain>
    </source>
</reference>
<feature type="domain" description="HTH tetR-type" evidence="3">
    <location>
        <begin position="5"/>
        <end position="65"/>
    </location>
</feature>
<evidence type="ECO:0000313" key="5">
    <source>
        <dbReference type="Proteomes" id="UP001500631"/>
    </source>
</evidence>
<dbReference type="Gene3D" id="1.10.357.10">
    <property type="entry name" value="Tetracycline Repressor, domain 2"/>
    <property type="match status" value="1"/>
</dbReference>
<keyword evidence="1 2" id="KW-0238">DNA-binding</keyword>
<dbReference type="Pfam" id="PF00440">
    <property type="entry name" value="TetR_N"/>
    <property type="match status" value="1"/>
</dbReference>
<feature type="DNA-binding region" description="H-T-H motif" evidence="2">
    <location>
        <begin position="28"/>
        <end position="47"/>
    </location>
</feature>
<dbReference type="PROSITE" id="PS50977">
    <property type="entry name" value="HTH_TETR_2"/>
    <property type="match status" value="1"/>
</dbReference>
<accession>A0ABP9MK14</accession>
<sequence length="199" mass="23995">MNLDNQTRQTIIQASEKLFSQHGWQRISIGDICAEAKISRVSFYRYFKNKIELLKEIITLQQVKVKTRYTEILRDTKNIEELINAIFDYQEEALKQFFTPPVLKDFDNNKNKDLDEFFHQERQKKYIFMNHFFEELQRKKIIYANYPVPLIHNYLRIMDELMFSEHVQAMYCGEKKELRKDILKLIMFGLSGPTLHQTE</sequence>
<evidence type="ECO:0000259" key="3">
    <source>
        <dbReference type="PROSITE" id="PS50977"/>
    </source>
</evidence>
<evidence type="ECO:0000313" key="4">
    <source>
        <dbReference type="EMBL" id="GAA5097669.1"/>
    </source>
</evidence>
<keyword evidence="5" id="KW-1185">Reference proteome</keyword>
<dbReference type="SUPFAM" id="SSF46689">
    <property type="entry name" value="Homeodomain-like"/>
    <property type="match status" value="1"/>
</dbReference>
<dbReference type="PRINTS" id="PR00455">
    <property type="entry name" value="HTHTETR"/>
</dbReference>
<evidence type="ECO:0000256" key="2">
    <source>
        <dbReference type="PROSITE-ProRule" id="PRU00335"/>
    </source>
</evidence>
<name>A0ABP9MK14_9GAMM</name>
<dbReference type="Proteomes" id="UP001500631">
    <property type="component" value="Unassembled WGS sequence"/>
</dbReference>
<dbReference type="InterPro" id="IPR009057">
    <property type="entry name" value="Homeodomain-like_sf"/>
</dbReference>
<protein>
    <recommendedName>
        <fullName evidence="3">HTH tetR-type domain-containing protein</fullName>
    </recommendedName>
</protein>
<dbReference type="RefSeq" id="WP_171973630.1">
    <property type="nucleotide sequence ID" value="NZ_BAABKE010000003.1"/>
</dbReference>
<evidence type="ECO:0000256" key="1">
    <source>
        <dbReference type="ARBA" id="ARBA00023125"/>
    </source>
</evidence>